<dbReference type="Proteomes" id="UP000254387">
    <property type="component" value="Unassembled WGS sequence"/>
</dbReference>
<sequence>MLLEAQRRGYELHYMEMNDLYLINGEARARTRTLSVEQNYDKCMTSPASRICRWRTLTSS</sequence>
<dbReference type="InterPro" id="IPR004215">
    <property type="entry name" value="GSHS_N"/>
</dbReference>
<name>A0A378BQQ9_KLEPN</name>
<dbReference type="EC" id="6.3.2.3" evidence="2"/>
<organism evidence="2 3">
    <name type="scientific">Klebsiella pneumoniae</name>
    <dbReference type="NCBI Taxonomy" id="573"/>
    <lineage>
        <taxon>Bacteria</taxon>
        <taxon>Pseudomonadati</taxon>
        <taxon>Pseudomonadota</taxon>
        <taxon>Gammaproteobacteria</taxon>
        <taxon>Enterobacterales</taxon>
        <taxon>Enterobacteriaceae</taxon>
        <taxon>Klebsiella/Raoultella group</taxon>
        <taxon>Klebsiella</taxon>
        <taxon>Klebsiella pneumoniae complex</taxon>
    </lineage>
</organism>
<feature type="domain" description="Prokaryotic glutathione synthetase N-terminal" evidence="1">
    <location>
        <begin position="1"/>
        <end position="45"/>
    </location>
</feature>
<evidence type="ECO:0000259" key="1">
    <source>
        <dbReference type="Pfam" id="PF02951"/>
    </source>
</evidence>
<gene>
    <name evidence="2" type="primary">gshB_3</name>
    <name evidence="2" type="ORF">NCTC5053_05175</name>
</gene>
<proteinExistence type="predicted"/>
<evidence type="ECO:0000313" key="2">
    <source>
        <dbReference type="EMBL" id="STV50514.1"/>
    </source>
</evidence>
<protein>
    <submittedName>
        <fullName evidence="2">Glutathione synthetase</fullName>
        <ecNumber evidence="2">6.3.2.3</ecNumber>
    </submittedName>
</protein>
<keyword evidence="2" id="KW-0436">Ligase</keyword>
<dbReference type="Pfam" id="PF02951">
    <property type="entry name" value="GSH-S_N"/>
    <property type="match status" value="1"/>
</dbReference>
<dbReference type="EMBL" id="UGMN01000004">
    <property type="protein sequence ID" value="STV50514.1"/>
    <property type="molecule type" value="Genomic_DNA"/>
</dbReference>
<dbReference type="Gene3D" id="3.40.50.20">
    <property type="match status" value="1"/>
</dbReference>
<dbReference type="GO" id="GO:0004363">
    <property type="term" value="F:glutathione synthase activity"/>
    <property type="evidence" value="ECO:0007669"/>
    <property type="project" value="UniProtKB-EC"/>
</dbReference>
<accession>A0A378BQQ9</accession>
<dbReference type="SUPFAM" id="SSF52440">
    <property type="entry name" value="PreATP-grasp domain"/>
    <property type="match status" value="1"/>
</dbReference>
<evidence type="ECO:0000313" key="3">
    <source>
        <dbReference type="Proteomes" id="UP000254387"/>
    </source>
</evidence>
<dbReference type="InterPro" id="IPR016185">
    <property type="entry name" value="PreATP-grasp_dom_sf"/>
</dbReference>
<dbReference type="AlphaFoldDB" id="A0A378BQQ9"/>
<reference evidence="2 3" key="1">
    <citation type="submission" date="2018-06" db="EMBL/GenBank/DDBJ databases">
        <authorList>
            <consortium name="Pathogen Informatics"/>
            <person name="Doyle S."/>
        </authorList>
    </citation>
    <scope>NUCLEOTIDE SEQUENCE [LARGE SCALE GENOMIC DNA]</scope>
    <source>
        <strain evidence="2 3">NCTC5053</strain>
    </source>
</reference>